<keyword evidence="3" id="KW-0862">Zinc</keyword>
<dbReference type="InterPro" id="IPR047153">
    <property type="entry name" value="TRIM45/56/19-like"/>
</dbReference>
<reference evidence="7" key="1">
    <citation type="journal article" date="2021" name="Sci. Adv.">
        <title>The American lobster genome reveals insights on longevity, neural, and immune adaptations.</title>
        <authorList>
            <person name="Polinski J.M."/>
            <person name="Zimin A.V."/>
            <person name="Clark K.F."/>
            <person name="Kohn A.B."/>
            <person name="Sadowski N."/>
            <person name="Timp W."/>
            <person name="Ptitsyn A."/>
            <person name="Khanna P."/>
            <person name="Romanova D.Y."/>
            <person name="Williams P."/>
            <person name="Greenwood S.J."/>
            <person name="Moroz L.L."/>
            <person name="Walt D.R."/>
            <person name="Bodnar A.G."/>
        </authorList>
    </citation>
    <scope>NUCLEOTIDE SEQUENCE</scope>
    <source>
        <strain evidence="7">GMGI-L3</strain>
    </source>
</reference>
<comment type="caution">
    <text evidence="7">The sequence shown here is derived from an EMBL/GenBank/DDBJ whole genome shotgun (WGS) entry which is preliminary data.</text>
</comment>
<evidence type="ECO:0000256" key="1">
    <source>
        <dbReference type="ARBA" id="ARBA00022723"/>
    </source>
</evidence>
<dbReference type="GO" id="GO:0008270">
    <property type="term" value="F:zinc ion binding"/>
    <property type="evidence" value="ECO:0007669"/>
    <property type="project" value="UniProtKB-KW"/>
</dbReference>
<protein>
    <submittedName>
        <fullName evidence="7">E3 ubiquitin-protein ligase TRIM56-like</fullName>
    </submittedName>
</protein>
<dbReference type="EMBL" id="JAHLQT010022636">
    <property type="protein sequence ID" value="KAG7166269.1"/>
    <property type="molecule type" value="Genomic_DNA"/>
</dbReference>
<dbReference type="PANTHER" id="PTHR25462:SF296">
    <property type="entry name" value="MEIOTIC P26, ISOFORM F"/>
    <property type="match status" value="1"/>
</dbReference>
<sequence length="407" mass="45706">YLCVSLPPHHDPQEYLDCPICLEQYDEGLRTPKMMPCLHTFCASCLVELISPSTSQQKSNVIPSSEIYNLQDVPSSNSSKYDQRRHSNVSAITNTLQNNRAHPTLRRMSGHGPSTTLTRHPCDPLPCTPTVPTTRPLSFPTPIPRHAPTPPPLPSPTSPPALPARNSGQGGPPAPERPQKKPNIPPLKPKPAVIDQKEPKIPRNEVVQCPLCRTLINTSQLQTNRYVVAHLRDLARLEILRKPEKQSELLATTKPPNKAVPPSIAPDLKVEEFWCITCDVPARDHCTSHELSPIQQWVETLGVSLAELQRRVERRINTYSSYLDSTDEDVKVVFTSLNKASRHLWKSRQEVQEMTSLRALEEQVGIMEMGAESNEVYIYRQNNKLYVSTCQPDRTIIITINQGMSQV</sequence>
<dbReference type="Pfam" id="PF13445">
    <property type="entry name" value="zf-RING_UBOX"/>
    <property type="match status" value="1"/>
</dbReference>
<evidence type="ECO:0000259" key="6">
    <source>
        <dbReference type="PROSITE" id="PS50089"/>
    </source>
</evidence>
<accession>A0A8J5K7I3</accession>
<evidence type="ECO:0000313" key="7">
    <source>
        <dbReference type="EMBL" id="KAG7166269.1"/>
    </source>
</evidence>
<dbReference type="SUPFAM" id="SSF57850">
    <property type="entry name" value="RING/U-box"/>
    <property type="match status" value="1"/>
</dbReference>
<evidence type="ECO:0000313" key="8">
    <source>
        <dbReference type="Proteomes" id="UP000747542"/>
    </source>
</evidence>
<dbReference type="InterPro" id="IPR013083">
    <property type="entry name" value="Znf_RING/FYVE/PHD"/>
</dbReference>
<name>A0A8J5K7I3_HOMAM</name>
<evidence type="ECO:0000256" key="4">
    <source>
        <dbReference type="PROSITE-ProRule" id="PRU00175"/>
    </source>
</evidence>
<organism evidence="7 8">
    <name type="scientific">Homarus americanus</name>
    <name type="common">American lobster</name>
    <dbReference type="NCBI Taxonomy" id="6706"/>
    <lineage>
        <taxon>Eukaryota</taxon>
        <taxon>Metazoa</taxon>
        <taxon>Ecdysozoa</taxon>
        <taxon>Arthropoda</taxon>
        <taxon>Crustacea</taxon>
        <taxon>Multicrustacea</taxon>
        <taxon>Malacostraca</taxon>
        <taxon>Eumalacostraca</taxon>
        <taxon>Eucarida</taxon>
        <taxon>Decapoda</taxon>
        <taxon>Pleocyemata</taxon>
        <taxon>Astacidea</taxon>
        <taxon>Nephropoidea</taxon>
        <taxon>Nephropidae</taxon>
        <taxon>Homarus</taxon>
    </lineage>
</organism>
<feature type="non-terminal residue" evidence="7">
    <location>
        <position position="1"/>
    </location>
</feature>
<dbReference type="SMART" id="SM00184">
    <property type="entry name" value="RING"/>
    <property type="match status" value="1"/>
</dbReference>
<dbReference type="PROSITE" id="PS00518">
    <property type="entry name" value="ZF_RING_1"/>
    <property type="match status" value="1"/>
</dbReference>
<dbReference type="AlphaFoldDB" id="A0A8J5K7I3"/>
<dbReference type="Gene3D" id="3.30.40.10">
    <property type="entry name" value="Zinc/RING finger domain, C3HC4 (zinc finger)"/>
    <property type="match status" value="1"/>
</dbReference>
<dbReference type="GO" id="GO:0061630">
    <property type="term" value="F:ubiquitin protein ligase activity"/>
    <property type="evidence" value="ECO:0007669"/>
    <property type="project" value="TreeGrafter"/>
</dbReference>
<feature type="compositionally biased region" description="Pro residues" evidence="5">
    <location>
        <begin position="139"/>
        <end position="162"/>
    </location>
</feature>
<keyword evidence="2 4" id="KW-0863">Zinc-finger</keyword>
<evidence type="ECO:0000256" key="5">
    <source>
        <dbReference type="SAM" id="MobiDB-lite"/>
    </source>
</evidence>
<dbReference type="InterPro" id="IPR027370">
    <property type="entry name" value="Znf-RING_euk"/>
</dbReference>
<gene>
    <name evidence="7" type="primary">Trim56-L</name>
    <name evidence="7" type="ORF">Hamer_G011098</name>
</gene>
<evidence type="ECO:0000256" key="2">
    <source>
        <dbReference type="ARBA" id="ARBA00022771"/>
    </source>
</evidence>
<dbReference type="Proteomes" id="UP000747542">
    <property type="component" value="Unassembled WGS sequence"/>
</dbReference>
<feature type="region of interest" description="Disordered" evidence="5">
    <location>
        <begin position="97"/>
        <end position="198"/>
    </location>
</feature>
<dbReference type="PROSITE" id="PS50089">
    <property type="entry name" value="ZF_RING_2"/>
    <property type="match status" value="1"/>
</dbReference>
<keyword evidence="8" id="KW-1185">Reference proteome</keyword>
<evidence type="ECO:0000256" key="3">
    <source>
        <dbReference type="ARBA" id="ARBA00022833"/>
    </source>
</evidence>
<proteinExistence type="predicted"/>
<keyword evidence="1" id="KW-0479">Metal-binding</keyword>
<dbReference type="InterPro" id="IPR001841">
    <property type="entry name" value="Znf_RING"/>
</dbReference>
<feature type="domain" description="RING-type" evidence="6">
    <location>
        <begin position="18"/>
        <end position="46"/>
    </location>
</feature>
<dbReference type="InterPro" id="IPR017907">
    <property type="entry name" value="Znf_RING_CS"/>
</dbReference>
<dbReference type="PANTHER" id="PTHR25462">
    <property type="entry name" value="BONUS, ISOFORM C-RELATED"/>
    <property type="match status" value="1"/>
</dbReference>